<name>M3I0X2_LEPIR</name>
<dbReference type="AlphaFoldDB" id="M3I0X2"/>
<evidence type="ECO:0000313" key="6">
    <source>
        <dbReference type="Proteomes" id="UP000011776"/>
    </source>
</evidence>
<evidence type="ECO:0000256" key="3">
    <source>
        <dbReference type="ARBA" id="ARBA00023027"/>
    </source>
</evidence>
<evidence type="ECO:0000313" key="5">
    <source>
        <dbReference type="EMBL" id="EMG09101.1"/>
    </source>
</evidence>
<evidence type="ECO:0000256" key="2">
    <source>
        <dbReference type="ARBA" id="ARBA00016961"/>
    </source>
</evidence>
<dbReference type="PANTHER" id="PTHR22912:SF217">
    <property type="entry name" value="DIHYDROLIPOYL DEHYDROGENASE"/>
    <property type="match status" value="1"/>
</dbReference>
<dbReference type="SUPFAM" id="SSF55424">
    <property type="entry name" value="FAD/NAD-linked reductases, dimerisation (C-terminal) domain"/>
    <property type="match status" value="1"/>
</dbReference>
<feature type="domain" description="Pyridine nucleotide-disulphide oxidoreductase dimerisation" evidence="4">
    <location>
        <begin position="2"/>
        <end position="65"/>
    </location>
</feature>
<dbReference type="EMBL" id="AFME02000341">
    <property type="protein sequence ID" value="EMG09101.1"/>
    <property type="molecule type" value="Genomic_DNA"/>
</dbReference>
<sequence>MGDTGGFTKVIVDKTSGEILGAHLIGPGVTELLPAVSLGITQELTAKEIASTIFAHPTLSETVMESFGAALGEAINL</sequence>
<dbReference type="PANTHER" id="PTHR22912">
    <property type="entry name" value="DISULFIDE OXIDOREDUCTASE"/>
    <property type="match status" value="1"/>
</dbReference>
<dbReference type="Pfam" id="PF02852">
    <property type="entry name" value="Pyr_redox_dim"/>
    <property type="match status" value="1"/>
</dbReference>
<protein>
    <recommendedName>
        <fullName evidence="2">Dihydrolipoyl dehydrogenase</fullName>
    </recommendedName>
</protein>
<dbReference type="InterPro" id="IPR004099">
    <property type="entry name" value="Pyr_nucl-diS_OxRdtase_dimer"/>
</dbReference>
<organism evidence="5 6">
    <name type="scientific">Leptospira interrogans serovar Grippotyphosa str. LT2186</name>
    <dbReference type="NCBI Taxonomy" id="1001599"/>
    <lineage>
        <taxon>Bacteria</taxon>
        <taxon>Pseudomonadati</taxon>
        <taxon>Spirochaetota</taxon>
        <taxon>Spirochaetia</taxon>
        <taxon>Leptospirales</taxon>
        <taxon>Leptospiraceae</taxon>
        <taxon>Leptospira</taxon>
    </lineage>
</organism>
<dbReference type="InterPro" id="IPR016156">
    <property type="entry name" value="FAD/NAD-linked_Rdtase_dimer_sf"/>
</dbReference>
<evidence type="ECO:0000259" key="4">
    <source>
        <dbReference type="Pfam" id="PF02852"/>
    </source>
</evidence>
<keyword evidence="3" id="KW-0520">NAD</keyword>
<dbReference type="InterPro" id="IPR050151">
    <property type="entry name" value="Class-I_Pyr_Nuc-Dis_Oxidored"/>
</dbReference>
<dbReference type="GO" id="GO:0006103">
    <property type="term" value="P:2-oxoglutarate metabolic process"/>
    <property type="evidence" value="ECO:0007669"/>
    <property type="project" value="TreeGrafter"/>
</dbReference>
<dbReference type="BioCyc" id="LINT1001599:G11K9-3078-MONOMER"/>
<proteinExistence type="inferred from homology"/>
<dbReference type="GO" id="GO:0050660">
    <property type="term" value="F:flavin adenine dinucleotide binding"/>
    <property type="evidence" value="ECO:0007669"/>
    <property type="project" value="TreeGrafter"/>
</dbReference>
<gene>
    <name evidence="5" type="ORF">LEP1GSC151_2350</name>
</gene>
<dbReference type="Proteomes" id="UP000011776">
    <property type="component" value="Unassembled WGS sequence"/>
</dbReference>
<dbReference type="Gene3D" id="3.30.390.30">
    <property type="match status" value="1"/>
</dbReference>
<accession>M3I0X2</accession>
<comment type="caution">
    <text evidence="5">The sequence shown here is derived from an EMBL/GenBank/DDBJ whole genome shotgun (WGS) entry which is preliminary data.</text>
</comment>
<dbReference type="GO" id="GO:0004148">
    <property type="term" value="F:dihydrolipoyl dehydrogenase (NADH) activity"/>
    <property type="evidence" value="ECO:0007669"/>
    <property type="project" value="TreeGrafter"/>
</dbReference>
<dbReference type="PRINTS" id="PR00411">
    <property type="entry name" value="PNDRDTASEI"/>
</dbReference>
<evidence type="ECO:0000256" key="1">
    <source>
        <dbReference type="ARBA" id="ARBA00007532"/>
    </source>
</evidence>
<reference evidence="5 6" key="1">
    <citation type="submission" date="2013-02" db="EMBL/GenBank/DDBJ databases">
        <authorList>
            <person name="Harkins D.M."/>
            <person name="Durkin A.S."/>
            <person name="Brinkac L.M."/>
            <person name="Haft D.H."/>
            <person name="Selengut J.D."/>
            <person name="Sanka R."/>
            <person name="DePew J."/>
            <person name="Purushe J."/>
            <person name="Tulsiani S.M."/>
            <person name="Graham G.C."/>
            <person name="Burns M.-A."/>
            <person name="Dohnt M.F."/>
            <person name="Smythe L.D."/>
            <person name="McKay D.B."/>
            <person name="Craig S.B."/>
            <person name="Vinetz J.M."/>
            <person name="Sutton G.G."/>
            <person name="Nierman W.C."/>
            <person name="Fouts D.E."/>
        </authorList>
    </citation>
    <scope>NUCLEOTIDE SEQUENCE [LARGE SCALE GENOMIC DNA]</scope>
    <source>
        <strain evidence="5 6">LT2186</strain>
    </source>
</reference>
<comment type="similarity">
    <text evidence="1">Belongs to the class-I pyridine nucleotide-disulfide oxidoreductase family.</text>
</comment>